<dbReference type="Proteomes" id="UP000594118">
    <property type="component" value="Chromosome"/>
</dbReference>
<dbReference type="PANTHER" id="PTHR43646:SF2">
    <property type="entry name" value="GLYCOSYLTRANSFERASE 2-LIKE DOMAIN-CONTAINING PROTEIN"/>
    <property type="match status" value="1"/>
</dbReference>
<evidence type="ECO:0000313" key="7">
    <source>
        <dbReference type="EMBL" id="QOL81082.1"/>
    </source>
</evidence>
<dbReference type="Gene3D" id="3.90.550.10">
    <property type="entry name" value="Spore Coat Polysaccharide Biosynthesis Protein SpsA, Chain A"/>
    <property type="match status" value="1"/>
</dbReference>
<keyword evidence="4 7" id="KW-0808">Transferase</keyword>
<dbReference type="SUPFAM" id="SSF53448">
    <property type="entry name" value="Nucleotide-diphospho-sugar transferases"/>
    <property type="match status" value="1"/>
</dbReference>
<feature type="domain" description="Glycosyltransferase 2-like" evidence="6">
    <location>
        <begin position="6"/>
        <end position="105"/>
    </location>
</feature>
<sequence>MRAAISVIIPTLNAEVTLPGCAAGLFEGVQEGLLRELIVSDGGSGDNTQAIAEELGAEFVRAGAERRAQMQRGAEVARGDWLLFLPPESQLQPGWTDAVKAHMSSQMAAVFRLEGGSVAARLAAGWRSAFGGTTAQQGLLVRALDYARAGGHDADGRVRVPRPLLLSATVRRSVHG</sequence>
<evidence type="ECO:0000256" key="1">
    <source>
        <dbReference type="ARBA" id="ARBA00004236"/>
    </source>
</evidence>
<comment type="subcellular location">
    <subcellularLocation>
        <location evidence="1">Cell membrane</location>
    </subcellularLocation>
</comment>
<keyword evidence="8" id="KW-1185">Reference proteome</keyword>
<evidence type="ECO:0000259" key="6">
    <source>
        <dbReference type="Pfam" id="PF00535"/>
    </source>
</evidence>
<gene>
    <name evidence="7" type="ORF">F3W81_09820</name>
</gene>
<dbReference type="GO" id="GO:0005886">
    <property type="term" value="C:plasma membrane"/>
    <property type="evidence" value="ECO:0007669"/>
    <property type="project" value="UniProtKB-SubCell"/>
</dbReference>
<organism evidence="7 8">
    <name type="scientific">Pseudooceanicola spongiae</name>
    <dbReference type="NCBI Taxonomy" id="2613965"/>
    <lineage>
        <taxon>Bacteria</taxon>
        <taxon>Pseudomonadati</taxon>
        <taxon>Pseudomonadota</taxon>
        <taxon>Alphaproteobacteria</taxon>
        <taxon>Rhodobacterales</taxon>
        <taxon>Paracoccaceae</taxon>
        <taxon>Pseudooceanicola</taxon>
    </lineage>
</organism>
<evidence type="ECO:0000313" key="8">
    <source>
        <dbReference type="Proteomes" id="UP000594118"/>
    </source>
</evidence>
<name>A0A7L9WMC9_9RHOB</name>
<protein>
    <submittedName>
        <fullName evidence="7">Glycosyltransferase</fullName>
    </submittedName>
</protein>
<dbReference type="InterPro" id="IPR029044">
    <property type="entry name" value="Nucleotide-diphossugar_trans"/>
</dbReference>
<dbReference type="Pfam" id="PF00535">
    <property type="entry name" value="Glycos_transf_2"/>
    <property type="match status" value="1"/>
</dbReference>
<keyword evidence="5" id="KW-0472">Membrane</keyword>
<dbReference type="KEGG" id="pshq:F3W81_09820"/>
<evidence type="ECO:0000256" key="5">
    <source>
        <dbReference type="ARBA" id="ARBA00023136"/>
    </source>
</evidence>
<reference evidence="7 8" key="1">
    <citation type="submission" date="2019-10" db="EMBL/GenBank/DDBJ databases">
        <title>Pseudopuniceibacterium sp. HQ09 islated from Antarctica.</title>
        <authorList>
            <person name="Liao L."/>
            <person name="Su S."/>
            <person name="Chen B."/>
            <person name="Yu Y."/>
        </authorList>
    </citation>
    <scope>NUCLEOTIDE SEQUENCE [LARGE SCALE GENOMIC DNA]</scope>
    <source>
        <strain evidence="7 8">HQ09</strain>
    </source>
</reference>
<keyword evidence="2" id="KW-1003">Cell membrane</keyword>
<dbReference type="PANTHER" id="PTHR43646">
    <property type="entry name" value="GLYCOSYLTRANSFERASE"/>
    <property type="match status" value="1"/>
</dbReference>
<dbReference type="EMBL" id="CP045201">
    <property type="protein sequence ID" value="QOL81082.1"/>
    <property type="molecule type" value="Genomic_DNA"/>
</dbReference>
<evidence type="ECO:0000256" key="2">
    <source>
        <dbReference type="ARBA" id="ARBA00022475"/>
    </source>
</evidence>
<dbReference type="AlphaFoldDB" id="A0A7L9WMC9"/>
<proteinExistence type="predicted"/>
<accession>A0A7L9WMC9</accession>
<dbReference type="RefSeq" id="WP_193083399.1">
    <property type="nucleotide sequence ID" value="NZ_CP045201.1"/>
</dbReference>
<keyword evidence="3" id="KW-0328">Glycosyltransferase</keyword>
<evidence type="ECO:0000256" key="3">
    <source>
        <dbReference type="ARBA" id="ARBA00022676"/>
    </source>
</evidence>
<evidence type="ECO:0000256" key="4">
    <source>
        <dbReference type="ARBA" id="ARBA00022679"/>
    </source>
</evidence>
<dbReference type="InterPro" id="IPR001173">
    <property type="entry name" value="Glyco_trans_2-like"/>
</dbReference>
<dbReference type="GO" id="GO:0016757">
    <property type="term" value="F:glycosyltransferase activity"/>
    <property type="evidence" value="ECO:0007669"/>
    <property type="project" value="UniProtKB-KW"/>
</dbReference>